<keyword evidence="2" id="KW-0328">Glycosyltransferase</keyword>
<feature type="domain" description="Glycosyltransferase 2-like" evidence="4">
    <location>
        <begin position="16"/>
        <end position="152"/>
    </location>
</feature>
<name>A0A5C5WF33_9BACT</name>
<protein>
    <submittedName>
        <fullName evidence="5">Chondroitin synthase</fullName>
    </submittedName>
</protein>
<keyword evidence="6" id="KW-1185">Reference proteome</keyword>
<dbReference type="GO" id="GO:0016757">
    <property type="term" value="F:glycosyltransferase activity"/>
    <property type="evidence" value="ECO:0007669"/>
    <property type="project" value="UniProtKB-KW"/>
</dbReference>
<comment type="caution">
    <text evidence="5">The sequence shown here is derived from an EMBL/GenBank/DDBJ whole genome shotgun (WGS) entry which is preliminary data.</text>
</comment>
<evidence type="ECO:0000256" key="2">
    <source>
        <dbReference type="ARBA" id="ARBA00022676"/>
    </source>
</evidence>
<dbReference type="EMBL" id="SJPH01000001">
    <property type="protein sequence ID" value="TWT48711.1"/>
    <property type="molecule type" value="Genomic_DNA"/>
</dbReference>
<dbReference type="PANTHER" id="PTHR43179">
    <property type="entry name" value="RHAMNOSYLTRANSFERASE WBBL"/>
    <property type="match status" value="1"/>
</dbReference>
<gene>
    <name evidence="5" type="primary">kfoC</name>
    <name evidence="5" type="ORF">Pla111_04860</name>
</gene>
<dbReference type="InterPro" id="IPR029044">
    <property type="entry name" value="Nucleotide-diphossugar_trans"/>
</dbReference>
<sequence>MSETTRPANSRRADISVIVITFNRAPMLAQTLASLVELETTLPSGESFTYEVIVVNNASTDNTQEVIDGYASDTNRGSALRIRSFYEQEPGVAPARNRGLSEANSEWIAFHDDDQKAHPQWLAKLLELAHRKQVKVVGGAVKLLLPEGNTRQLAPQCRVLLGERVGWDAEAPYTRKRIPGTNNILIHQSILDEVGNFNTALKVGGTDADLYRRIRNAGHAAWYTPDSIVYHMIPEKRLGDEYMKWTATRHGMHLALREYLDWGPTKLAAMMILRTGQACANYLPRFLVAKLTGQREKALGARALLWRSQAYLARAFELLRRGDTDDTTHDKTLSFREGREKLVRGATST</sequence>
<proteinExistence type="inferred from homology"/>
<dbReference type="InterPro" id="IPR001173">
    <property type="entry name" value="Glyco_trans_2-like"/>
</dbReference>
<organism evidence="5 6">
    <name type="scientific">Botrimarina hoheduenensis</name>
    <dbReference type="NCBI Taxonomy" id="2528000"/>
    <lineage>
        <taxon>Bacteria</taxon>
        <taxon>Pseudomonadati</taxon>
        <taxon>Planctomycetota</taxon>
        <taxon>Planctomycetia</taxon>
        <taxon>Pirellulales</taxon>
        <taxon>Lacipirellulaceae</taxon>
        <taxon>Botrimarina</taxon>
    </lineage>
</organism>
<dbReference type="Pfam" id="PF00535">
    <property type="entry name" value="Glycos_transf_2"/>
    <property type="match status" value="1"/>
</dbReference>
<evidence type="ECO:0000256" key="1">
    <source>
        <dbReference type="ARBA" id="ARBA00006739"/>
    </source>
</evidence>
<dbReference type="AlphaFoldDB" id="A0A5C5WF33"/>
<dbReference type="CDD" id="cd00761">
    <property type="entry name" value="Glyco_tranf_GTA_type"/>
    <property type="match status" value="1"/>
</dbReference>
<evidence type="ECO:0000313" key="6">
    <source>
        <dbReference type="Proteomes" id="UP000318995"/>
    </source>
</evidence>
<reference evidence="5 6" key="1">
    <citation type="submission" date="2019-02" db="EMBL/GenBank/DDBJ databases">
        <title>Deep-cultivation of Planctomycetes and their phenomic and genomic characterization uncovers novel biology.</title>
        <authorList>
            <person name="Wiegand S."/>
            <person name="Jogler M."/>
            <person name="Boedeker C."/>
            <person name="Pinto D."/>
            <person name="Vollmers J."/>
            <person name="Rivas-Marin E."/>
            <person name="Kohn T."/>
            <person name="Peeters S.H."/>
            <person name="Heuer A."/>
            <person name="Rast P."/>
            <person name="Oberbeckmann S."/>
            <person name="Bunk B."/>
            <person name="Jeske O."/>
            <person name="Meyerdierks A."/>
            <person name="Storesund J.E."/>
            <person name="Kallscheuer N."/>
            <person name="Luecker S."/>
            <person name="Lage O.M."/>
            <person name="Pohl T."/>
            <person name="Merkel B.J."/>
            <person name="Hornburger P."/>
            <person name="Mueller R.-W."/>
            <person name="Bruemmer F."/>
            <person name="Labrenz M."/>
            <person name="Spormann A.M."/>
            <person name="Op Den Camp H."/>
            <person name="Overmann J."/>
            <person name="Amann R."/>
            <person name="Jetten M.S.M."/>
            <person name="Mascher T."/>
            <person name="Medema M.H."/>
            <person name="Devos D.P."/>
            <person name="Kaster A.-K."/>
            <person name="Ovreas L."/>
            <person name="Rohde M."/>
            <person name="Galperin M.Y."/>
            <person name="Jogler C."/>
        </authorList>
    </citation>
    <scope>NUCLEOTIDE SEQUENCE [LARGE SCALE GENOMIC DNA]</scope>
    <source>
        <strain evidence="5 6">Pla111</strain>
    </source>
</reference>
<accession>A0A5C5WF33</accession>
<dbReference type="Gene3D" id="3.90.550.10">
    <property type="entry name" value="Spore Coat Polysaccharide Biosynthesis Protein SpsA, Chain A"/>
    <property type="match status" value="1"/>
</dbReference>
<evidence type="ECO:0000313" key="5">
    <source>
        <dbReference type="EMBL" id="TWT48711.1"/>
    </source>
</evidence>
<dbReference type="PANTHER" id="PTHR43179:SF12">
    <property type="entry name" value="GALACTOFURANOSYLTRANSFERASE GLFT2"/>
    <property type="match status" value="1"/>
</dbReference>
<evidence type="ECO:0000259" key="4">
    <source>
        <dbReference type="Pfam" id="PF00535"/>
    </source>
</evidence>
<evidence type="ECO:0000256" key="3">
    <source>
        <dbReference type="ARBA" id="ARBA00022679"/>
    </source>
</evidence>
<dbReference type="SUPFAM" id="SSF53448">
    <property type="entry name" value="Nucleotide-diphospho-sugar transferases"/>
    <property type="match status" value="1"/>
</dbReference>
<keyword evidence="3" id="KW-0808">Transferase</keyword>
<dbReference type="RefSeq" id="WP_146570982.1">
    <property type="nucleotide sequence ID" value="NZ_SJPH01000001.1"/>
</dbReference>
<dbReference type="OrthoDB" id="9781367at2"/>
<dbReference type="Proteomes" id="UP000318995">
    <property type="component" value="Unassembled WGS sequence"/>
</dbReference>
<comment type="similarity">
    <text evidence="1">Belongs to the glycosyltransferase 2 family.</text>
</comment>